<dbReference type="AlphaFoldDB" id="A0A1B1YQ55"/>
<dbReference type="CDD" id="cd00299">
    <property type="entry name" value="GST_C_family"/>
    <property type="match status" value="1"/>
</dbReference>
<name>A0A1B1YQ55_9GAMM</name>
<dbReference type="EMBL" id="CP014671">
    <property type="protein sequence ID" value="ANX02904.1"/>
    <property type="molecule type" value="Genomic_DNA"/>
</dbReference>
<dbReference type="SFLD" id="SFLDG00358">
    <property type="entry name" value="Main_(cytGST)"/>
    <property type="match status" value="1"/>
</dbReference>
<sequence>MTVVFGAPISPFVRKVRVALAEKNIPYELNPVFPGSDDPEFRALSPFGKVPAFRDEHIGLADSSVICAYIEKRYPTPALLPADPAAYATALWLEEYADSKLFEVLTAGVFFERIVKGKLRGLPVDEAKVAAALHELPAVCGYLEQQISTGALGGNTLTLGDIAVATQFVNLQYAGEQVDAAAFPKLTQFLARTLARPSFADCLTQERTLMQG</sequence>
<proteinExistence type="predicted"/>
<dbReference type="SUPFAM" id="SSF52833">
    <property type="entry name" value="Thioredoxin-like"/>
    <property type="match status" value="1"/>
</dbReference>
<dbReference type="STRING" id="1810504.PG2T_00960"/>
<dbReference type="SUPFAM" id="SSF47616">
    <property type="entry name" value="GST C-terminal domain-like"/>
    <property type="match status" value="1"/>
</dbReference>
<dbReference type="OrthoDB" id="6258999at2"/>
<dbReference type="PROSITE" id="PS50405">
    <property type="entry name" value="GST_CTER"/>
    <property type="match status" value="1"/>
</dbReference>
<evidence type="ECO:0008006" key="5">
    <source>
        <dbReference type="Google" id="ProtNLM"/>
    </source>
</evidence>
<evidence type="ECO:0000259" key="2">
    <source>
        <dbReference type="PROSITE" id="PS50405"/>
    </source>
</evidence>
<dbReference type="PANTHER" id="PTHR43968">
    <property type="match status" value="1"/>
</dbReference>
<dbReference type="InParanoid" id="A0A1B1YQ55"/>
<dbReference type="Gene3D" id="3.40.30.10">
    <property type="entry name" value="Glutaredoxin"/>
    <property type="match status" value="1"/>
</dbReference>
<gene>
    <name evidence="3" type="ORF">PG2T_00960</name>
</gene>
<evidence type="ECO:0000259" key="1">
    <source>
        <dbReference type="PROSITE" id="PS50404"/>
    </source>
</evidence>
<dbReference type="KEGG" id="gbi:PG2T_00960"/>
<dbReference type="InterPro" id="IPR050983">
    <property type="entry name" value="GST_Omega/HSP26"/>
</dbReference>
<dbReference type="InterPro" id="IPR036282">
    <property type="entry name" value="Glutathione-S-Trfase_C_sf"/>
</dbReference>
<dbReference type="PROSITE" id="PS50404">
    <property type="entry name" value="GST_NTER"/>
    <property type="match status" value="1"/>
</dbReference>
<dbReference type="InterPro" id="IPR036249">
    <property type="entry name" value="Thioredoxin-like_sf"/>
</dbReference>
<dbReference type="Proteomes" id="UP000092952">
    <property type="component" value="Chromosome"/>
</dbReference>
<dbReference type="RefSeq" id="WP_068802418.1">
    <property type="nucleotide sequence ID" value="NZ_CP014671.1"/>
</dbReference>
<dbReference type="Gene3D" id="1.20.1050.10">
    <property type="match status" value="1"/>
</dbReference>
<dbReference type="InterPro" id="IPR040079">
    <property type="entry name" value="Glutathione_S-Trfase"/>
</dbReference>
<protein>
    <recommendedName>
        <fullName evidence="5">Glutathione S-transferase</fullName>
    </recommendedName>
</protein>
<dbReference type="InterPro" id="IPR004045">
    <property type="entry name" value="Glutathione_S-Trfase_N"/>
</dbReference>
<dbReference type="Pfam" id="PF13417">
    <property type="entry name" value="GST_N_3"/>
    <property type="match status" value="1"/>
</dbReference>
<keyword evidence="4" id="KW-1185">Reference proteome</keyword>
<reference evidence="4" key="1">
    <citation type="submission" date="2016-03" db="EMBL/GenBank/DDBJ databases">
        <title>Complete genome sequence of Solimmundus cernigliae, representing a novel lineage of polycyclic aromatic hydrocarbon degraders within the Gammaproteobacteria.</title>
        <authorList>
            <person name="Singleton D.R."/>
            <person name="Dickey A.N."/>
            <person name="Scholl E.H."/>
            <person name="Wright F.A."/>
            <person name="Aitken M.D."/>
        </authorList>
    </citation>
    <scope>NUCLEOTIDE SEQUENCE [LARGE SCALE GENOMIC DNA]</scope>
    <source>
        <strain evidence="4">TR3.2</strain>
    </source>
</reference>
<evidence type="ECO:0000313" key="4">
    <source>
        <dbReference type="Proteomes" id="UP000092952"/>
    </source>
</evidence>
<dbReference type="PANTHER" id="PTHR43968:SF6">
    <property type="entry name" value="GLUTATHIONE S-TRANSFERASE OMEGA"/>
    <property type="match status" value="1"/>
</dbReference>
<accession>A0A1B1YQ55</accession>
<organism evidence="3 4">
    <name type="scientific">Immundisolibacter cernigliae</name>
    <dbReference type="NCBI Taxonomy" id="1810504"/>
    <lineage>
        <taxon>Bacteria</taxon>
        <taxon>Pseudomonadati</taxon>
        <taxon>Pseudomonadota</taxon>
        <taxon>Gammaproteobacteria</taxon>
        <taxon>Immundisolibacterales</taxon>
        <taxon>Immundisolibacteraceae</taxon>
        <taxon>Immundisolibacter</taxon>
    </lineage>
</organism>
<dbReference type="GO" id="GO:0005737">
    <property type="term" value="C:cytoplasm"/>
    <property type="evidence" value="ECO:0007669"/>
    <property type="project" value="TreeGrafter"/>
</dbReference>
<feature type="domain" description="GST C-terminal" evidence="2">
    <location>
        <begin position="83"/>
        <end position="210"/>
    </location>
</feature>
<dbReference type="InterPro" id="IPR010987">
    <property type="entry name" value="Glutathione-S-Trfase_C-like"/>
</dbReference>
<evidence type="ECO:0000313" key="3">
    <source>
        <dbReference type="EMBL" id="ANX02904.1"/>
    </source>
</evidence>
<feature type="domain" description="GST N-terminal" evidence="1">
    <location>
        <begin position="1"/>
        <end position="78"/>
    </location>
</feature>
<dbReference type="SFLD" id="SFLDS00019">
    <property type="entry name" value="Glutathione_Transferase_(cytos"/>
    <property type="match status" value="1"/>
</dbReference>
<dbReference type="Pfam" id="PF13410">
    <property type="entry name" value="GST_C_2"/>
    <property type="match status" value="1"/>
</dbReference>
<dbReference type="CDD" id="cd00570">
    <property type="entry name" value="GST_N_family"/>
    <property type="match status" value="1"/>
</dbReference>